<dbReference type="InterPro" id="IPR036388">
    <property type="entry name" value="WH-like_DNA-bd_sf"/>
</dbReference>
<keyword evidence="6" id="KW-1185">Reference proteome</keyword>
<evidence type="ECO:0000256" key="2">
    <source>
        <dbReference type="ARBA" id="ARBA00023125"/>
    </source>
</evidence>
<reference evidence="5 6" key="1">
    <citation type="submission" date="2020-08" db="EMBL/GenBank/DDBJ databases">
        <title>Genome sequence of Sphingomonas daechungensis KACC 18115T.</title>
        <authorList>
            <person name="Hyun D.-W."/>
            <person name="Bae J.-W."/>
        </authorList>
    </citation>
    <scope>NUCLEOTIDE SEQUENCE [LARGE SCALE GENOMIC DNA]</scope>
    <source>
        <strain evidence="5 6">KACC 18115</strain>
    </source>
</reference>
<dbReference type="InterPro" id="IPR036390">
    <property type="entry name" value="WH_DNA-bd_sf"/>
</dbReference>
<evidence type="ECO:0000256" key="1">
    <source>
        <dbReference type="ARBA" id="ARBA00023015"/>
    </source>
</evidence>
<dbReference type="PANTHER" id="PTHR33164:SF43">
    <property type="entry name" value="HTH-TYPE TRANSCRIPTIONAL REPRESSOR YETL"/>
    <property type="match status" value="1"/>
</dbReference>
<dbReference type="Proteomes" id="UP000516134">
    <property type="component" value="Chromosome"/>
</dbReference>
<dbReference type="PANTHER" id="PTHR33164">
    <property type="entry name" value="TRANSCRIPTIONAL REGULATOR, MARR FAMILY"/>
    <property type="match status" value="1"/>
</dbReference>
<evidence type="ECO:0000256" key="3">
    <source>
        <dbReference type="ARBA" id="ARBA00023163"/>
    </source>
</evidence>
<accession>A0ABX6SXT5</accession>
<evidence type="ECO:0000313" key="6">
    <source>
        <dbReference type="Proteomes" id="UP000516134"/>
    </source>
</evidence>
<proteinExistence type="predicted"/>
<gene>
    <name evidence="5" type="ORF">H9L15_08770</name>
</gene>
<dbReference type="EMBL" id="CP060780">
    <property type="protein sequence ID" value="QNP42407.1"/>
    <property type="molecule type" value="Genomic_DNA"/>
</dbReference>
<dbReference type="RefSeq" id="WP_187713840.1">
    <property type="nucleotide sequence ID" value="NZ_BAABJC010000001.1"/>
</dbReference>
<dbReference type="Pfam" id="PF01047">
    <property type="entry name" value="MarR"/>
    <property type="match status" value="1"/>
</dbReference>
<keyword evidence="1" id="KW-0805">Transcription regulation</keyword>
<name>A0ABX6SXT5_9SPHN</name>
<keyword evidence="3" id="KW-0804">Transcription</keyword>
<dbReference type="Gene3D" id="1.10.10.10">
    <property type="entry name" value="Winged helix-like DNA-binding domain superfamily/Winged helix DNA-binding domain"/>
    <property type="match status" value="1"/>
</dbReference>
<evidence type="ECO:0000313" key="5">
    <source>
        <dbReference type="EMBL" id="QNP42407.1"/>
    </source>
</evidence>
<protein>
    <submittedName>
        <fullName evidence="5">Winged helix-turn-helix transcriptional regulator</fullName>
    </submittedName>
</protein>
<dbReference type="InterPro" id="IPR000835">
    <property type="entry name" value="HTH_MarR-typ"/>
</dbReference>
<feature type="domain" description="HTH marR-type" evidence="4">
    <location>
        <begin position="55"/>
        <end position="148"/>
    </location>
</feature>
<evidence type="ECO:0000259" key="4">
    <source>
        <dbReference type="SMART" id="SM00347"/>
    </source>
</evidence>
<dbReference type="SMART" id="SM00347">
    <property type="entry name" value="HTH_MARR"/>
    <property type="match status" value="1"/>
</dbReference>
<keyword evidence="2" id="KW-0238">DNA-binding</keyword>
<dbReference type="SUPFAM" id="SSF46785">
    <property type="entry name" value="Winged helix' DNA-binding domain"/>
    <property type="match status" value="1"/>
</dbReference>
<sequence>MTAVAARKEFNPATLFPTAAPDVLKEHYVSTPPGSRPTRASKVRQILQARLRRDQHFSSKLFSDPAWDMLLELYAADSGDRRLSISRLSERTQTALTTTLRWIQALESEGLVERARHPLDGRQVFIVLTHSGRQAIDGYFDDIDRLSVI</sequence>
<dbReference type="InterPro" id="IPR023187">
    <property type="entry name" value="Tscrpt_reg_MarR-type_CS"/>
</dbReference>
<dbReference type="PROSITE" id="PS01117">
    <property type="entry name" value="HTH_MARR_1"/>
    <property type="match status" value="1"/>
</dbReference>
<organism evidence="5 6">
    <name type="scientific">Sphingomonas daechungensis</name>
    <dbReference type="NCBI Taxonomy" id="1176646"/>
    <lineage>
        <taxon>Bacteria</taxon>
        <taxon>Pseudomonadati</taxon>
        <taxon>Pseudomonadota</taxon>
        <taxon>Alphaproteobacteria</taxon>
        <taxon>Sphingomonadales</taxon>
        <taxon>Sphingomonadaceae</taxon>
        <taxon>Sphingomonas</taxon>
    </lineage>
</organism>
<dbReference type="InterPro" id="IPR039422">
    <property type="entry name" value="MarR/SlyA-like"/>
</dbReference>